<feature type="non-terminal residue" evidence="1">
    <location>
        <position position="28"/>
    </location>
</feature>
<dbReference type="AlphaFoldDB" id="A0A7J8YN27"/>
<name>A0A7J8YN27_GOSAI</name>
<reference evidence="1 2" key="1">
    <citation type="journal article" date="2019" name="Genome Biol. Evol.">
        <title>Insights into the evolution of the New World diploid cottons (Gossypium, subgenus Houzingenia) based on genome sequencing.</title>
        <authorList>
            <person name="Grover C.E."/>
            <person name="Arick M.A. 2nd"/>
            <person name="Thrash A."/>
            <person name="Conover J.L."/>
            <person name="Sanders W.S."/>
            <person name="Peterson D.G."/>
            <person name="Frelichowski J.E."/>
            <person name="Scheffler J.A."/>
            <person name="Scheffler B.E."/>
            <person name="Wendel J.F."/>
        </authorList>
    </citation>
    <scope>NUCLEOTIDE SEQUENCE [LARGE SCALE GENOMIC DNA]</scope>
    <source>
        <strain evidence="1">185</strain>
        <tissue evidence="1">Leaf</tissue>
    </source>
</reference>
<sequence>MATETSVNFDRTKELKQFDDTKTGVKGL</sequence>
<organism evidence="1 2">
    <name type="scientific">Gossypium aridum</name>
    <name type="common">American cotton</name>
    <name type="synonym">Erioxylum aridum</name>
    <dbReference type="NCBI Taxonomy" id="34290"/>
    <lineage>
        <taxon>Eukaryota</taxon>
        <taxon>Viridiplantae</taxon>
        <taxon>Streptophyta</taxon>
        <taxon>Embryophyta</taxon>
        <taxon>Tracheophyta</taxon>
        <taxon>Spermatophyta</taxon>
        <taxon>Magnoliopsida</taxon>
        <taxon>eudicotyledons</taxon>
        <taxon>Gunneridae</taxon>
        <taxon>Pentapetalae</taxon>
        <taxon>rosids</taxon>
        <taxon>malvids</taxon>
        <taxon>Malvales</taxon>
        <taxon>Malvaceae</taxon>
        <taxon>Malvoideae</taxon>
        <taxon>Gossypium</taxon>
    </lineage>
</organism>
<proteinExistence type="predicted"/>
<accession>A0A7J8YN27</accession>
<keyword evidence="2" id="KW-1185">Reference proteome</keyword>
<evidence type="ECO:0000313" key="2">
    <source>
        <dbReference type="Proteomes" id="UP000593577"/>
    </source>
</evidence>
<dbReference type="EMBL" id="JABFAA010150138">
    <property type="protein sequence ID" value="MBA0700981.1"/>
    <property type="molecule type" value="Genomic_DNA"/>
</dbReference>
<dbReference type="Proteomes" id="UP000593577">
    <property type="component" value="Unassembled WGS sequence"/>
</dbReference>
<evidence type="ECO:0000313" key="1">
    <source>
        <dbReference type="EMBL" id="MBA0700981.1"/>
    </source>
</evidence>
<gene>
    <name evidence="1" type="ORF">Goari_020727</name>
</gene>
<comment type="caution">
    <text evidence="1">The sequence shown here is derived from an EMBL/GenBank/DDBJ whole genome shotgun (WGS) entry which is preliminary data.</text>
</comment>
<protein>
    <submittedName>
        <fullName evidence="1">Uncharacterized protein</fullName>
    </submittedName>
</protein>